<proteinExistence type="predicted"/>
<organism evidence="1 2">
    <name type="scientific">Natrinema altunense</name>
    <dbReference type="NCBI Taxonomy" id="222984"/>
    <lineage>
        <taxon>Archaea</taxon>
        <taxon>Methanobacteriati</taxon>
        <taxon>Methanobacteriota</taxon>
        <taxon>Stenosarchaea group</taxon>
        <taxon>Halobacteria</taxon>
        <taxon>Halobacteriales</taxon>
        <taxon>Natrialbaceae</taxon>
        <taxon>Natrinema</taxon>
    </lineage>
</organism>
<accession>A0A482XUJ1</accession>
<dbReference type="OrthoDB" id="205968at2157"/>
<evidence type="ECO:0000313" key="2">
    <source>
        <dbReference type="Proteomes" id="UP000292704"/>
    </source>
</evidence>
<dbReference type="Gene3D" id="2.60.40.10">
    <property type="entry name" value="Immunoglobulins"/>
    <property type="match status" value="2"/>
</dbReference>
<sequence>MRRREYVTAVGSSVGALATTGVGTAQTVALERVHPAESETAVRPGDRIGFEVAATPGVDPTATDWEVDGSEGRAIEPNAPFWSYTHITGHPAAYGRFDEPGTHDVSVTVDGTTVSWTVDVTSRAPAAPTLDVTCDPGPDATITVRDEVDVTASAADDSGRLHRLFWQEGRNATYVDRTDLSGATATTTYATTGGNAIWFIGGYPMIAWVACRDGRLTAARTDGPSVAAFRTVSITGTNAPVRAGDDLVVDADVEPEGNATYHGFVDVEVDLIVGHDPTHVDSETVAVFTGHAETVSLEFATATVRNTQTFPVRVETRDDTSVTDVTVIGTEDGGSQGHLEVTDLETNAPVTGGEWLEVTATLSNTGNGPAGREVELVVGHDPTTVDTQSVTVGAGETTTVSLGYETYPVNNDDEFPVYIRTGDDTASQTVLVYGRNGGGNGQSTFAVSITGTNAPVTGGQWLSVTAAVENVGDSAGAHDIELVVGRTPEVVDGASVSLAPGETTTVSLGYETYPVTNDDVFPVMVRSPHGSDTRTVTVYGTD</sequence>
<protein>
    <recommendedName>
        <fullName evidence="3">CARDB domain-containing protein</fullName>
    </recommendedName>
</protein>
<comment type="caution">
    <text evidence="1">The sequence shown here is derived from an EMBL/GenBank/DDBJ whole genome shotgun (WGS) entry which is preliminary data.</text>
</comment>
<name>A0A482XUJ1_9EURY</name>
<gene>
    <name evidence="1" type="ORF">ELS17_14015</name>
</gene>
<dbReference type="RefSeq" id="WP_130171177.1">
    <property type="nucleotide sequence ID" value="NZ_SHMR01000007.1"/>
</dbReference>
<dbReference type="AlphaFoldDB" id="A0A482XUJ1"/>
<dbReference type="EMBL" id="SHMR01000007">
    <property type="protein sequence ID" value="RZH66888.1"/>
    <property type="molecule type" value="Genomic_DNA"/>
</dbReference>
<dbReference type="Proteomes" id="UP000292704">
    <property type="component" value="Unassembled WGS sequence"/>
</dbReference>
<reference evidence="1 2" key="1">
    <citation type="submission" date="2019-02" db="EMBL/GenBank/DDBJ databases">
        <title>Genome analysis provides insights into bioremediation potentialities and Haloocin production by Natrinema altunense strain 4.1R isolated from Chott Douz in Tunisian desert.</title>
        <authorList>
            <person name="Najjari A."/>
            <person name="Youssef N."/>
            <person name="Ben Dhia O."/>
            <person name="Ferjani R."/>
            <person name="El Hidri D."/>
            <person name="Ouzari H.I."/>
            <person name="Cherif A."/>
        </authorList>
    </citation>
    <scope>NUCLEOTIDE SEQUENCE [LARGE SCALE GENOMIC DNA]</scope>
    <source>
        <strain evidence="1 2">4.1R</strain>
    </source>
</reference>
<evidence type="ECO:0008006" key="3">
    <source>
        <dbReference type="Google" id="ProtNLM"/>
    </source>
</evidence>
<dbReference type="InterPro" id="IPR013783">
    <property type="entry name" value="Ig-like_fold"/>
</dbReference>
<evidence type="ECO:0000313" key="1">
    <source>
        <dbReference type="EMBL" id="RZH66888.1"/>
    </source>
</evidence>